<dbReference type="InterPro" id="IPR029052">
    <property type="entry name" value="Metallo-depent_PP-like"/>
</dbReference>
<dbReference type="PANTHER" id="PTHR39323:SF1">
    <property type="entry name" value="BLR1149 PROTEIN"/>
    <property type="match status" value="1"/>
</dbReference>
<evidence type="ECO:0000313" key="2">
    <source>
        <dbReference type="EMBL" id="MBE9078732.1"/>
    </source>
</evidence>
<gene>
    <name evidence="2" type="primary">pdeM</name>
    <name evidence="2" type="ORF">IQ241_15755</name>
</gene>
<protein>
    <submittedName>
        <fullName evidence="2">Ligase-associated DNA damage response endonuclease PdeM</fullName>
        <ecNumber evidence="2">3.1.-.-</ecNumber>
    </submittedName>
</protein>
<keyword evidence="2" id="KW-0378">Hydrolase</keyword>
<dbReference type="PIRSF" id="PIRSF000887">
    <property type="entry name" value="Pesterase_MJ0037"/>
    <property type="match status" value="1"/>
</dbReference>
<dbReference type="GO" id="GO:0016787">
    <property type="term" value="F:hydrolase activity"/>
    <property type="evidence" value="ECO:0007669"/>
    <property type="project" value="UniProtKB-KW"/>
</dbReference>
<dbReference type="EMBL" id="JADEXG010000039">
    <property type="protein sequence ID" value="MBE9078732.1"/>
    <property type="molecule type" value="Genomic_DNA"/>
</dbReference>
<dbReference type="InterPro" id="IPR024173">
    <property type="entry name" value="Pesterase_MJ0037-like"/>
</dbReference>
<feature type="domain" description="Calcineurin-like phosphoesterase" evidence="1">
    <location>
        <begin position="32"/>
        <end position="121"/>
    </location>
</feature>
<dbReference type="GO" id="GO:0004519">
    <property type="term" value="F:endonuclease activity"/>
    <property type="evidence" value="ECO:0007669"/>
    <property type="project" value="UniProtKB-KW"/>
</dbReference>
<comment type="caution">
    <text evidence="2">The sequence shown here is derived from an EMBL/GenBank/DDBJ whole genome shotgun (WGS) entry which is preliminary data.</text>
</comment>
<dbReference type="NCBIfam" id="TIGR04123">
    <property type="entry name" value="P_estr_lig_assc"/>
    <property type="match status" value="1"/>
</dbReference>
<name>A0A8J7AYN9_9CYAN</name>
<dbReference type="EC" id="3.1.-.-" evidence="2"/>
<keyword evidence="2" id="KW-0255">Endonuclease</keyword>
<sequence>MLAVNLHEAQVLGQAVCLLEERALFLPAEQSLLVSDVHLGKAETFQMAGIPIPTQVNQATIARLKRLCEQLSPQRLFILGDLFHARQALVESVLTPWRQFLAEVGAEVTLVVGNHDRRLVQELAAFEMACTSAVTLGGCLLSHEPVQQSAGLNICGHIHPVIRLSSRLDALRLPCFWVETTARRLTLPAFGDFTGGYEVAIAAGTQALIAVEGRLLELSR</sequence>
<dbReference type="PANTHER" id="PTHR39323">
    <property type="entry name" value="BLR1149 PROTEIN"/>
    <property type="match status" value="1"/>
</dbReference>
<dbReference type="Pfam" id="PF00149">
    <property type="entry name" value="Metallophos"/>
    <property type="match status" value="1"/>
</dbReference>
<keyword evidence="3" id="KW-1185">Reference proteome</keyword>
<dbReference type="InterPro" id="IPR004843">
    <property type="entry name" value="Calcineurin-like_PHP"/>
</dbReference>
<dbReference type="Gene3D" id="3.60.21.10">
    <property type="match status" value="1"/>
</dbReference>
<dbReference type="AlphaFoldDB" id="A0A8J7AYN9"/>
<keyword evidence="2" id="KW-0540">Nuclease</keyword>
<evidence type="ECO:0000313" key="3">
    <source>
        <dbReference type="Proteomes" id="UP000636505"/>
    </source>
</evidence>
<dbReference type="GO" id="GO:0016874">
    <property type="term" value="F:ligase activity"/>
    <property type="evidence" value="ECO:0007669"/>
    <property type="project" value="UniProtKB-KW"/>
</dbReference>
<dbReference type="RefSeq" id="WP_193908884.1">
    <property type="nucleotide sequence ID" value="NZ_JADEXG010000039.1"/>
</dbReference>
<evidence type="ECO:0000259" key="1">
    <source>
        <dbReference type="Pfam" id="PF00149"/>
    </source>
</evidence>
<organism evidence="2 3">
    <name type="scientific">Vasconcelosia minhoensis LEGE 07310</name>
    <dbReference type="NCBI Taxonomy" id="915328"/>
    <lineage>
        <taxon>Bacteria</taxon>
        <taxon>Bacillati</taxon>
        <taxon>Cyanobacteriota</taxon>
        <taxon>Cyanophyceae</taxon>
        <taxon>Nodosilineales</taxon>
        <taxon>Cymatolegaceae</taxon>
        <taxon>Vasconcelosia</taxon>
        <taxon>Vasconcelosia minhoensis</taxon>
    </lineage>
</organism>
<reference evidence="2" key="1">
    <citation type="submission" date="2020-10" db="EMBL/GenBank/DDBJ databases">
        <authorList>
            <person name="Castelo-Branco R."/>
            <person name="Eusebio N."/>
            <person name="Adriana R."/>
            <person name="Vieira A."/>
            <person name="Brugerolle De Fraissinette N."/>
            <person name="Rezende De Castro R."/>
            <person name="Schneider M.P."/>
            <person name="Vasconcelos V."/>
            <person name="Leao P.N."/>
        </authorList>
    </citation>
    <scope>NUCLEOTIDE SEQUENCE</scope>
    <source>
        <strain evidence="2">LEGE 07310</strain>
    </source>
</reference>
<accession>A0A8J7AYN9</accession>
<keyword evidence="2" id="KW-0436">Ligase</keyword>
<dbReference type="InterPro" id="IPR026336">
    <property type="entry name" value="PdeM-like"/>
</dbReference>
<dbReference type="Proteomes" id="UP000636505">
    <property type="component" value="Unassembled WGS sequence"/>
</dbReference>
<dbReference type="SUPFAM" id="SSF56300">
    <property type="entry name" value="Metallo-dependent phosphatases"/>
    <property type="match status" value="1"/>
</dbReference>
<proteinExistence type="predicted"/>